<dbReference type="GO" id="GO:0044715">
    <property type="term" value="F:8-oxo-dGDP phosphatase activity"/>
    <property type="evidence" value="ECO:0007669"/>
    <property type="project" value="TreeGrafter"/>
</dbReference>
<feature type="region of interest" description="Disordered" evidence="12">
    <location>
        <begin position="518"/>
        <end position="594"/>
    </location>
</feature>
<dbReference type="SUPFAM" id="SSF55811">
    <property type="entry name" value="Nudix"/>
    <property type="match status" value="1"/>
</dbReference>
<dbReference type="EMBL" id="QOKY01000202">
    <property type="protein sequence ID" value="RMZ53001.1"/>
    <property type="molecule type" value="Genomic_DNA"/>
</dbReference>
<evidence type="ECO:0000313" key="15">
    <source>
        <dbReference type="Proteomes" id="UP000279271"/>
    </source>
</evidence>
<keyword evidence="5" id="KW-0479">Metal-binding</keyword>
<dbReference type="AlphaFoldDB" id="A0A3M7KR42"/>
<dbReference type="InterPro" id="IPR020084">
    <property type="entry name" value="NUDIX_hydrolase_CS"/>
</dbReference>
<evidence type="ECO:0000256" key="12">
    <source>
        <dbReference type="SAM" id="MobiDB-lite"/>
    </source>
</evidence>
<dbReference type="InterPro" id="IPR015797">
    <property type="entry name" value="NUDIX_hydrolase-like_dom_sf"/>
</dbReference>
<feature type="compositionally biased region" description="Polar residues" evidence="12">
    <location>
        <begin position="536"/>
        <end position="553"/>
    </location>
</feature>
<feature type="region of interest" description="Disordered" evidence="12">
    <location>
        <begin position="17"/>
        <end position="127"/>
    </location>
</feature>
<feature type="compositionally biased region" description="Pro residues" evidence="12">
    <location>
        <begin position="20"/>
        <end position="33"/>
    </location>
</feature>
<evidence type="ECO:0000313" key="14">
    <source>
        <dbReference type="EMBL" id="RMZ53001.1"/>
    </source>
</evidence>
<gene>
    <name evidence="14" type="ORF">APUTEX25_001120</name>
</gene>
<keyword evidence="8" id="KW-0460">Magnesium</keyword>
<dbReference type="GO" id="GO:0035539">
    <property type="term" value="F:8-oxo-7,8-dihydrodeoxyguanosine triphosphate pyrophosphatase activity"/>
    <property type="evidence" value="ECO:0007669"/>
    <property type="project" value="UniProtKB-EC"/>
</dbReference>
<evidence type="ECO:0000256" key="4">
    <source>
        <dbReference type="ARBA" id="ARBA00022705"/>
    </source>
</evidence>
<sequence>GMARIEELLSTAAASFALPAPLPGPLPEGPPPMELQLALQVDTSGGCQESTEAGKAPKRRRATGAGSGKRGGTKSAGGAPGSAPDAGLPSAATLRGAGGADQGTHHEHMKRAAPPPAPTRPRPPAQPVDRATLAQASALLLPSALREADGAGPCLALPGCMDVLTGAGSGTSSRTRRLGLSRAVARAVDPGPTTARIEGGSMADKENRPEAGAKPGSGDLLEKSASWASVSWQAESSWECTGLEPGPSPVASLCCNPVEVRGEGAGGERLPSQAQDTTPMALPGAGRRARRLLDSQTPPALGGICLSPDPTPRLASQDGCPAPGDEDVSESQYVAEMASFIDDGGHTPGGLPAGPPPRIFGATPSPLGQFGRYLQQARGRRREVADTPGAHEGTQDEYDLEDSFLVDSDEGKGEVRVPELESGWWPPHTVPRPSPPPSSKAHGARHQSGAQEKPAAAAGTADAPAPRKTGHAHASAQSARVPQRVDAGPKSVETSMRAPATSPNGAVVQANAGQGALLNGKAPSLAPGSSGGGRQTPRSNGSTATAISLQAAGQRQPAPGPMASAASTAAQASSNGAGAPGTPTPPSTTGQAQAGDLAAKSVPNVMVAGCALVCRGRVLLAMRQHGNHRLRGFFELPGGKLKPNETPQAAVIREMNEELGIEISPSALNPLGFVSHHYVRLGHNFICMLFVCHRWSGQLQGLQEQELRWVAAWELSGYIRLAPPPTQELLSLVFGYLQVQGPARPGSTPRGPEWTPGGGGRGLPAGAQGISSGALVEDEGEEILEPPEGADFGLDLDVDPGGRPPAAAEVARKLQELRELVRQPSQDGGRLGRAREAGRAAARGRAAKHALQQLALRGPGLEIDAATALHQAKNRRFWV</sequence>
<feature type="compositionally biased region" description="Low complexity" evidence="12">
    <location>
        <begin position="561"/>
        <end position="594"/>
    </location>
</feature>
<accession>A0A3M7KR42</accession>
<name>A0A3M7KR42_AUXPR</name>
<protein>
    <recommendedName>
        <fullName evidence="11">8-oxo-dGTP diphosphatase</fullName>
        <ecNumber evidence="11">3.6.1.55</ecNumber>
    </recommendedName>
</protein>
<dbReference type="Pfam" id="PF00293">
    <property type="entry name" value="NUDIX"/>
    <property type="match status" value="1"/>
</dbReference>
<keyword evidence="9" id="KW-0234">DNA repair</keyword>
<dbReference type="GO" id="GO:0006260">
    <property type="term" value="P:DNA replication"/>
    <property type="evidence" value="ECO:0007669"/>
    <property type="project" value="UniProtKB-KW"/>
</dbReference>
<feature type="non-terminal residue" evidence="14">
    <location>
        <position position="879"/>
    </location>
</feature>
<comment type="cofactor">
    <cofactor evidence="1">
        <name>Mg(2+)</name>
        <dbReference type="ChEBI" id="CHEBI:18420"/>
    </cofactor>
</comment>
<dbReference type="GO" id="GO:0044716">
    <property type="term" value="F:8-oxo-GDP phosphatase activity"/>
    <property type="evidence" value="ECO:0007669"/>
    <property type="project" value="TreeGrafter"/>
</dbReference>
<feature type="compositionally biased region" description="Gly residues" evidence="12">
    <location>
        <begin position="65"/>
        <end position="80"/>
    </location>
</feature>
<reference evidence="15" key="1">
    <citation type="journal article" date="2018" name="Algal Res.">
        <title>Characterization of plant carbon substrate utilization by Auxenochlorella protothecoides.</title>
        <authorList>
            <person name="Vogler B.W."/>
            <person name="Starkenburg S.R."/>
            <person name="Sudasinghe N."/>
            <person name="Schambach J.Y."/>
            <person name="Rollin J.A."/>
            <person name="Pattathil S."/>
            <person name="Barry A.N."/>
        </authorList>
    </citation>
    <scope>NUCLEOTIDE SEQUENCE [LARGE SCALE GENOMIC DNA]</scope>
    <source>
        <strain evidence="15">UTEX 25</strain>
    </source>
</reference>
<feature type="compositionally biased region" description="Basic and acidic residues" evidence="12">
    <location>
        <begin position="409"/>
        <end position="419"/>
    </location>
</feature>
<keyword evidence="3" id="KW-0515">Mutator protein</keyword>
<dbReference type="PROSITE" id="PS00893">
    <property type="entry name" value="NUDIX_BOX"/>
    <property type="match status" value="1"/>
</dbReference>
<feature type="non-terminal residue" evidence="14">
    <location>
        <position position="1"/>
    </location>
</feature>
<dbReference type="GO" id="GO:0046872">
    <property type="term" value="F:metal ion binding"/>
    <property type="evidence" value="ECO:0007669"/>
    <property type="project" value="UniProtKB-KW"/>
</dbReference>
<dbReference type="EC" id="3.6.1.55" evidence="11"/>
<comment type="catalytic activity">
    <reaction evidence="10">
        <text>8-oxo-dGTP + H2O = 8-oxo-dGMP + diphosphate + H(+)</text>
        <dbReference type="Rhea" id="RHEA:31575"/>
        <dbReference type="ChEBI" id="CHEBI:15377"/>
        <dbReference type="ChEBI" id="CHEBI:15378"/>
        <dbReference type="ChEBI" id="CHEBI:33019"/>
        <dbReference type="ChEBI" id="CHEBI:63224"/>
        <dbReference type="ChEBI" id="CHEBI:77896"/>
        <dbReference type="EC" id="3.6.1.55"/>
    </reaction>
</comment>
<evidence type="ECO:0000256" key="2">
    <source>
        <dbReference type="ARBA" id="ARBA00005582"/>
    </source>
</evidence>
<feature type="region of interest" description="Disordered" evidence="12">
    <location>
        <begin position="191"/>
        <end position="220"/>
    </location>
</feature>
<keyword evidence="4" id="KW-0235">DNA replication</keyword>
<evidence type="ECO:0000256" key="8">
    <source>
        <dbReference type="ARBA" id="ARBA00022842"/>
    </source>
</evidence>
<feature type="compositionally biased region" description="Polar residues" evidence="12">
    <location>
        <begin position="41"/>
        <end position="51"/>
    </location>
</feature>
<proteinExistence type="inferred from homology"/>
<evidence type="ECO:0000256" key="3">
    <source>
        <dbReference type="ARBA" id="ARBA00022457"/>
    </source>
</evidence>
<evidence type="ECO:0000259" key="13">
    <source>
        <dbReference type="PROSITE" id="PS51462"/>
    </source>
</evidence>
<evidence type="ECO:0000256" key="6">
    <source>
        <dbReference type="ARBA" id="ARBA00022763"/>
    </source>
</evidence>
<keyword evidence="6" id="KW-0227">DNA damage</keyword>
<feature type="compositionally biased region" description="Acidic residues" evidence="12">
    <location>
        <begin position="395"/>
        <end position="408"/>
    </location>
</feature>
<keyword evidence="7" id="KW-0378">Hydrolase</keyword>
<organism evidence="14 15">
    <name type="scientific">Auxenochlorella protothecoides</name>
    <name type="common">Green microalga</name>
    <name type="synonym">Chlorella protothecoides</name>
    <dbReference type="NCBI Taxonomy" id="3075"/>
    <lineage>
        <taxon>Eukaryota</taxon>
        <taxon>Viridiplantae</taxon>
        <taxon>Chlorophyta</taxon>
        <taxon>core chlorophytes</taxon>
        <taxon>Trebouxiophyceae</taxon>
        <taxon>Chlorellales</taxon>
        <taxon>Chlorellaceae</taxon>
        <taxon>Auxenochlorella</taxon>
    </lineage>
</organism>
<comment type="caution">
    <text evidence="14">The sequence shown here is derived from an EMBL/GenBank/DDBJ whole genome shotgun (WGS) entry which is preliminary data.</text>
</comment>
<dbReference type="PROSITE" id="PS51462">
    <property type="entry name" value="NUDIX"/>
    <property type="match status" value="1"/>
</dbReference>
<evidence type="ECO:0000256" key="9">
    <source>
        <dbReference type="ARBA" id="ARBA00023204"/>
    </source>
</evidence>
<feature type="compositionally biased region" description="Low complexity" evidence="12">
    <location>
        <begin position="81"/>
        <end position="92"/>
    </location>
</feature>
<dbReference type="Gene3D" id="3.90.79.10">
    <property type="entry name" value="Nucleoside Triphosphate Pyrophosphohydrolase"/>
    <property type="match status" value="1"/>
</dbReference>
<feature type="domain" description="Nudix hydrolase" evidence="13">
    <location>
        <begin position="603"/>
        <end position="734"/>
    </location>
</feature>
<dbReference type="GO" id="GO:0006281">
    <property type="term" value="P:DNA repair"/>
    <property type="evidence" value="ECO:0007669"/>
    <property type="project" value="UniProtKB-KW"/>
</dbReference>
<dbReference type="InterPro" id="IPR047127">
    <property type="entry name" value="MutT-like"/>
</dbReference>
<comment type="similarity">
    <text evidence="2">Belongs to the Nudix hydrolase family.</text>
</comment>
<feature type="region of interest" description="Disordered" evidence="12">
    <location>
        <begin position="296"/>
        <end position="506"/>
    </location>
</feature>
<dbReference type="PANTHER" id="PTHR47707:SF1">
    <property type="entry name" value="NUDIX HYDROLASE FAMILY PROTEIN"/>
    <property type="match status" value="1"/>
</dbReference>
<evidence type="ECO:0000256" key="5">
    <source>
        <dbReference type="ARBA" id="ARBA00022723"/>
    </source>
</evidence>
<evidence type="ECO:0000256" key="10">
    <source>
        <dbReference type="ARBA" id="ARBA00035861"/>
    </source>
</evidence>
<dbReference type="Proteomes" id="UP000279271">
    <property type="component" value="Unassembled WGS sequence"/>
</dbReference>
<feature type="compositionally biased region" description="Pro residues" evidence="12">
    <location>
        <begin position="428"/>
        <end position="438"/>
    </location>
</feature>
<feature type="compositionally biased region" description="Low complexity" evidence="12">
    <location>
        <begin position="454"/>
        <end position="466"/>
    </location>
</feature>
<dbReference type="GO" id="GO:0008413">
    <property type="term" value="F:8-oxo-7,8-dihydroguanosine triphosphate pyrophosphatase activity"/>
    <property type="evidence" value="ECO:0007669"/>
    <property type="project" value="TreeGrafter"/>
</dbReference>
<evidence type="ECO:0000256" key="7">
    <source>
        <dbReference type="ARBA" id="ARBA00022801"/>
    </source>
</evidence>
<feature type="compositionally biased region" description="Pro residues" evidence="12">
    <location>
        <begin position="113"/>
        <end position="126"/>
    </location>
</feature>
<feature type="region of interest" description="Disordered" evidence="12">
    <location>
        <begin position="743"/>
        <end position="763"/>
    </location>
</feature>
<evidence type="ECO:0000256" key="11">
    <source>
        <dbReference type="ARBA" id="ARBA00038905"/>
    </source>
</evidence>
<dbReference type="InterPro" id="IPR000086">
    <property type="entry name" value="NUDIX_hydrolase_dom"/>
</dbReference>
<dbReference type="PANTHER" id="PTHR47707">
    <property type="entry name" value="8-OXO-DGTP DIPHOSPHATASE"/>
    <property type="match status" value="1"/>
</dbReference>
<evidence type="ECO:0000256" key="1">
    <source>
        <dbReference type="ARBA" id="ARBA00001946"/>
    </source>
</evidence>